<keyword evidence="3" id="KW-0378">Hydrolase</keyword>
<dbReference type="EMBL" id="HG721656">
    <property type="protein sequence ID" value="CDJ60274.1"/>
    <property type="molecule type" value="Genomic_DNA"/>
</dbReference>
<evidence type="ECO:0000256" key="2">
    <source>
        <dbReference type="ARBA" id="ARBA00022741"/>
    </source>
</evidence>
<dbReference type="Proteomes" id="UP000030763">
    <property type="component" value="Unassembled WGS sequence"/>
</dbReference>
<name>U6MCU1_EIMMA</name>
<gene>
    <name evidence="6" type="ORF">EMWEY_00006040</name>
</gene>
<keyword evidence="4" id="KW-0342">GTP-binding</keyword>
<sequence length="810" mass="89274">MPPYGGKPPGKGRNRGSGIGSAVLHQCLRKQAERTQSHLAFVQSLKDERDSIRASLSPSPAGVALGGTISRHRTLEFLSGALGIANPAKGSAQSKHSEQHLRSIIERSGLDEYISTALAAQDNFLVDRYATRLLQEPTAPHVVPKNVDEDAGRRKDFFTEGGDVPIPRRAVLFSREMADACKKADSQDRPRGVSHATRNRRRRNRARVNLLLGGKVEEATIYNVQFVRQQRDELHRRFQKAKDAKTNKRPGRQAKPAAARGRELGAGDAVADLEDKWGSDTTETVNEVEGEESNEEIFSDSEAGGDTDDASSAVSSSVSSSMTAEDGDTASSPPPSHSEAPQFPKTAAELDEVEMDEFLRWRRKLASMEEQGVVLTPYERNIEVWRQLWRVIERSDIVLQIVDGRSPMFFRCKDLEKYIKEVSAEKRVILVINKSDLLPPAVREEWSQYFKENGVEAVFFSALRELEQSEKAAEEGPPDSSPSHKEVDIHLKRDDANLLQQTDGTTPELPSVPHDPHGKTSVSVHKDILSCDLLVELLSKYREEIFSKRRLSDGLVFPKAVASKHILVLNGVVPVDEMRGDYITSVQLICDAIPYTVIRHYGITADAYRDAYNSSQYGAGNAGHRKVNAAARPLEHIEAVHVMAAIATHRHFISGGKGGQLDMYRTAKMILRDFTTGRLQRCHLPKGSVYGEDEETANINKFLSEVSSSVETRIAQADTSRVAPQLAGTSSGSSKPGGDVKQHLQMNPTDVLRELEQDEDLLEVLGSGGNSQAVGGNVQCVMTKRKARQLQKQMLKGKGKNGLGGIAHQR</sequence>
<dbReference type="GO" id="GO:0005829">
    <property type="term" value="C:cytosol"/>
    <property type="evidence" value="ECO:0007669"/>
    <property type="project" value="TreeGrafter"/>
</dbReference>
<accession>U6MCU1</accession>
<dbReference type="GO" id="GO:0005525">
    <property type="term" value="F:GTP binding"/>
    <property type="evidence" value="ECO:0007669"/>
    <property type="project" value="UniProtKB-KW"/>
</dbReference>
<feature type="region of interest" description="Disordered" evidence="5">
    <location>
        <begin position="181"/>
        <end position="205"/>
    </location>
</feature>
<dbReference type="PANTHER" id="PTHR45709">
    <property type="entry name" value="LARGE SUBUNIT GTPASE 1 HOMOLOG-RELATED"/>
    <property type="match status" value="1"/>
</dbReference>
<dbReference type="AlphaFoldDB" id="U6MCU1"/>
<dbReference type="Gene3D" id="1.10.1580.10">
    <property type="match status" value="1"/>
</dbReference>
<feature type="compositionally biased region" description="Low complexity" evidence="5">
    <location>
        <begin position="310"/>
        <end position="324"/>
    </location>
</feature>
<evidence type="ECO:0000313" key="6">
    <source>
        <dbReference type="EMBL" id="CDJ60274.1"/>
    </source>
</evidence>
<evidence type="ECO:0000313" key="7">
    <source>
        <dbReference type="Proteomes" id="UP000030763"/>
    </source>
</evidence>
<dbReference type="RefSeq" id="XP_013336924.1">
    <property type="nucleotide sequence ID" value="XM_013481470.1"/>
</dbReference>
<reference evidence="6" key="1">
    <citation type="submission" date="2013-10" db="EMBL/GenBank/DDBJ databases">
        <title>Genomic analysis of the causative agents of coccidiosis in chickens.</title>
        <authorList>
            <person name="Reid A.J."/>
            <person name="Blake D."/>
            <person name="Billington K."/>
            <person name="Browne H."/>
            <person name="Dunn M."/>
            <person name="Hung S."/>
            <person name="Kawahara F."/>
            <person name="Miranda-Saavedra D."/>
            <person name="Mourier T."/>
            <person name="Nagra H."/>
            <person name="Otto T.D."/>
            <person name="Rawlings N."/>
            <person name="Sanchez A."/>
            <person name="Sanders M."/>
            <person name="Subramaniam C."/>
            <person name="Tay Y."/>
            <person name="Dear P."/>
            <person name="Doerig C."/>
            <person name="Gruber A."/>
            <person name="Parkinson J."/>
            <person name="Shirley M."/>
            <person name="Wan K.L."/>
            <person name="Berriman M."/>
            <person name="Tomley F."/>
            <person name="Pain A."/>
        </authorList>
    </citation>
    <scope>NUCLEOTIDE SEQUENCE [LARGE SCALE GENOMIC DNA]</scope>
    <source>
        <strain evidence="6">Weybridge</strain>
    </source>
</reference>
<evidence type="ECO:0000256" key="1">
    <source>
        <dbReference type="ARBA" id="ARBA00022490"/>
    </source>
</evidence>
<evidence type="ECO:0000256" key="3">
    <source>
        <dbReference type="ARBA" id="ARBA00022801"/>
    </source>
</evidence>
<dbReference type="InterPro" id="IPR027417">
    <property type="entry name" value="P-loop_NTPase"/>
</dbReference>
<dbReference type="GeneID" id="25334590"/>
<protein>
    <submittedName>
        <fullName evidence="6">GTP-binding protein, related, related</fullName>
    </submittedName>
</protein>
<dbReference type="VEuPathDB" id="ToxoDB:EMWEY_00006040"/>
<dbReference type="PANTHER" id="PTHR45709:SF2">
    <property type="entry name" value="LARGE SUBUNIT GTPASE 1 HOMOLOG"/>
    <property type="match status" value="1"/>
</dbReference>
<feature type="compositionally biased region" description="Acidic residues" evidence="5">
    <location>
        <begin position="286"/>
        <end position="309"/>
    </location>
</feature>
<proteinExistence type="predicted"/>
<dbReference type="Gene3D" id="3.40.50.300">
    <property type="entry name" value="P-loop containing nucleotide triphosphate hydrolases"/>
    <property type="match status" value="1"/>
</dbReference>
<dbReference type="OMA" id="CDAIPYT"/>
<dbReference type="InterPro" id="IPR023179">
    <property type="entry name" value="GTP-bd_ortho_bundle_sf"/>
</dbReference>
<reference evidence="6" key="2">
    <citation type="submission" date="2013-10" db="EMBL/GenBank/DDBJ databases">
        <authorList>
            <person name="Aslett M."/>
        </authorList>
    </citation>
    <scope>NUCLEOTIDE SEQUENCE [LARGE SCALE GENOMIC DNA]</scope>
    <source>
        <strain evidence="6">Weybridge</strain>
    </source>
</reference>
<feature type="compositionally biased region" description="Basic and acidic residues" evidence="5">
    <location>
        <begin position="233"/>
        <end position="246"/>
    </location>
</feature>
<evidence type="ECO:0000256" key="5">
    <source>
        <dbReference type="SAM" id="MobiDB-lite"/>
    </source>
</evidence>
<feature type="region of interest" description="Disordered" evidence="5">
    <location>
        <begin position="233"/>
        <end position="343"/>
    </location>
</feature>
<keyword evidence="1" id="KW-0963">Cytoplasm</keyword>
<feature type="compositionally biased region" description="Basic and acidic residues" evidence="5">
    <location>
        <begin position="181"/>
        <end position="191"/>
    </location>
</feature>
<feature type="region of interest" description="Disordered" evidence="5">
    <location>
        <begin position="716"/>
        <end position="743"/>
    </location>
</feature>
<evidence type="ECO:0000256" key="4">
    <source>
        <dbReference type="ARBA" id="ARBA00023134"/>
    </source>
</evidence>
<organism evidence="6 7">
    <name type="scientific">Eimeria maxima</name>
    <name type="common">Coccidian parasite</name>
    <dbReference type="NCBI Taxonomy" id="5804"/>
    <lineage>
        <taxon>Eukaryota</taxon>
        <taxon>Sar</taxon>
        <taxon>Alveolata</taxon>
        <taxon>Apicomplexa</taxon>
        <taxon>Conoidasida</taxon>
        <taxon>Coccidia</taxon>
        <taxon>Eucoccidiorida</taxon>
        <taxon>Eimeriorina</taxon>
        <taxon>Eimeriidae</taxon>
        <taxon>Eimeria</taxon>
    </lineage>
</organism>
<dbReference type="SUPFAM" id="SSF52540">
    <property type="entry name" value="P-loop containing nucleoside triphosphate hydrolases"/>
    <property type="match status" value="1"/>
</dbReference>
<keyword evidence="7" id="KW-1185">Reference proteome</keyword>
<dbReference type="OrthoDB" id="61815at2759"/>
<dbReference type="GO" id="GO:0003924">
    <property type="term" value="F:GTPase activity"/>
    <property type="evidence" value="ECO:0007669"/>
    <property type="project" value="InterPro"/>
</dbReference>
<dbReference type="InterPro" id="IPR043358">
    <property type="entry name" value="GNL1-like"/>
</dbReference>
<keyword evidence="2" id="KW-0547">Nucleotide-binding</keyword>